<dbReference type="CDD" id="cd19677">
    <property type="entry name" value="UBR-box_UBR7"/>
    <property type="match status" value="1"/>
</dbReference>
<evidence type="ECO:0000256" key="1">
    <source>
        <dbReference type="ARBA" id="ARBA00022723"/>
    </source>
</evidence>
<feature type="compositionally biased region" description="Polar residues" evidence="5">
    <location>
        <begin position="248"/>
        <end position="258"/>
    </location>
</feature>
<feature type="compositionally biased region" description="Basic and acidic residues" evidence="5">
    <location>
        <begin position="557"/>
        <end position="573"/>
    </location>
</feature>
<dbReference type="PANTHER" id="PTHR13513">
    <property type="entry name" value="E3 UBIQUITIN-PROTEIN LIGASE UBR7"/>
    <property type="match status" value="1"/>
</dbReference>
<feature type="region of interest" description="Disordered" evidence="5">
    <location>
        <begin position="463"/>
        <end position="488"/>
    </location>
</feature>
<dbReference type="InterPro" id="IPR003126">
    <property type="entry name" value="Znf_UBR"/>
</dbReference>
<name>A0ABR4PHJ1_9HELO</name>
<keyword evidence="2" id="KW-0863">Zinc-finger</keyword>
<evidence type="ECO:0000256" key="2">
    <source>
        <dbReference type="ARBA" id="ARBA00022771"/>
    </source>
</evidence>
<evidence type="ECO:0000313" key="8">
    <source>
        <dbReference type="Proteomes" id="UP001629113"/>
    </source>
</evidence>
<evidence type="ECO:0000259" key="6">
    <source>
        <dbReference type="PROSITE" id="PS51157"/>
    </source>
</evidence>
<feature type="compositionally biased region" description="Polar residues" evidence="5">
    <location>
        <begin position="11"/>
        <end position="25"/>
    </location>
</feature>
<proteinExistence type="predicted"/>
<sequence>MDPPPVPTEGIENQVSATRSESFSQKSDDSHTAADYIHEQLQMEADAREALPYSIDTCTRPLGALRQILFACITCNPEPANPSDPYTPAGVCYACSVQCHGDHELVELFNKRNFTCDCGTTRLPATSPCTLRINPETNTKGGAHSETPEDANKYNQNFRNRFCGCGNLYDPYMQKGTMFQCLGLGTTEDGGCGEDWWHPGCIVGMGPDWFEEISRKNTPGKPKADVFLTSIAEVSEAAVNDAPGEARNLSNALNSTTEEPIGADMDDEDEDPPIPPGFPHEDDFDGFLCYKCVEANPWIKKYADTEGFLGPVFFRSAAPSPEQNVEQKSQDLDGRETQSRKRKAENETEESLKRVKTDEAELEAKAISTSLTGSLNKLEHSQVLEPATKEPELDLNDKAISTDTTGALDKHAFETPPCKAKLFKPAPTGQFSLFLKADFRDHFCRCHDCFPVLTKHPQLLEEEENYEPPLSEASEDEGGSTVGSGSIYERGESALKNVDRVKAIEGVMAYNHLKDKLKPFFQQFAESGQAISADDIKAHFAKMRGDEQAIKDAGQAAKDDREDSDKRREQGGY</sequence>
<comment type="caution">
    <text evidence="7">The sequence shown here is derived from an EMBL/GenBank/DDBJ whole genome shotgun (WGS) entry which is preliminary data.</text>
</comment>
<feature type="compositionally biased region" description="Basic and acidic residues" evidence="5">
    <location>
        <begin position="328"/>
        <end position="356"/>
    </location>
</feature>
<evidence type="ECO:0000256" key="3">
    <source>
        <dbReference type="ARBA" id="ARBA00022833"/>
    </source>
</evidence>
<feature type="region of interest" description="Disordered" evidence="5">
    <location>
        <begin position="1"/>
        <end position="31"/>
    </location>
</feature>
<reference evidence="7 8" key="1">
    <citation type="submission" date="2024-06" db="EMBL/GenBank/DDBJ databases">
        <title>Complete genome of Phlyctema vagabunda strain 19-DSS-EL-015.</title>
        <authorList>
            <person name="Fiorenzani C."/>
        </authorList>
    </citation>
    <scope>NUCLEOTIDE SEQUENCE [LARGE SCALE GENOMIC DNA]</scope>
    <source>
        <strain evidence="7 8">19-DSS-EL-015</strain>
    </source>
</reference>
<dbReference type="SMART" id="SM00396">
    <property type="entry name" value="ZnF_UBR1"/>
    <property type="match status" value="1"/>
</dbReference>
<dbReference type="InterPro" id="IPR040204">
    <property type="entry name" value="UBR7"/>
</dbReference>
<keyword evidence="3" id="KW-0862">Zinc</keyword>
<evidence type="ECO:0000256" key="5">
    <source>
        <dbReference type="SAM" id="MobiDB-lite"/>
    </source>
</evidence>
<feature type="region of interest" description="Disordered" evidence="5">
    <location>
        <begin position="243"/>
        <end position="278"/>
    </location>
</feature>
<dbReference type="Proteomes" id="UP001629113">
    <property type="component" value="Unassembled WGS sequence"/>
</dbReference>
<organism evidence="7 8">
    <name type="scientific">Phlyctema vagabunda</name>
    <dbReference type="NCBI Taxonomy" id="108571"/>
    <lineage>
        <taxon>Eukaryota</taxon>
        <taxon>Fungi</taxon>
        <taxon>Dikarya</taxon>
        <taxon>Ascomycota</taxon>
        <taxon>Pezizomycotina</taxon>
        <taxon>Leotiomycetes</taxon>
        <taxon>Helotiales</taxon>
        <taxon>Dermateaceae</taxon>
        <taxon>Phlyctema</taxon>
    </lineage>
</organism>
<feature type="region of interest" description="Disordered" evidence="5">
    <location>
        <begin position="547"/>
        <end position="573"/>
    </location>
</feature>
<feature type="region of interest" description="Disordered" evidence="5">
    <location>
        <begin position="319"/>
        <end position="356"/>
    </location>
</feature>
<dbReference type="PANTHER" id="PTHR13513:SF9">
    <property type="entry name" value="E3 UBIQUITIN-PROTEIN LIGASE UBR7-RELATED"/>
    <property type="match status" value="1"/>
</dbReference>
<dbReference type="InterPro" id="IPR047506">
    <property type="entry name" value="UBR7-like_UBR-box"/>
</dbReference>
<accession>A0ABR4PHJ1</accession>
<keyword evidence="1" id="KW-0479">Metal-binding</keyword>
<gene>
    <name evidence="7" type="ORF">PVAG01_04556</name>
</gene>
<feature type="zinc finger region" description="UBR-type" evidence="4">
    <location>
        <begin position="56"/>
        <end position="134"/>
    </location>
</feature>
<dbReference type="Pfam" id="PF02207">
    <property type="entry name" value="zf-UBR"/>
    <property type="match status" value="1"/>
</dbReference>
<protein>
    <submittedName>
        <fullName evidence="7">Protein mlo2</fullName>
    </submittedName>
</protein>
<dbReference type="PROSITE" id="PS51157">
    <property type="entry name" value="ZF_UBR"/>
    <property type="match status" value="1"/>
</dbReference>
<keyword evidence="8" id="KW-1185">Reference proteome</keyword>
<evidence type="ECO:0000313" key="7">
    <source>
        <dbReference type="EMBL" id="KAL3422809.1"/>
    </source>
</evidence>
<feature type="domain" description="UBR-type" evidence="6">
    <location>
        <begin position="56"/>
        <end position="134"/>
    </location>
</feature>
<dbReference type="EMBL" id="JBFCZG010000004">
    <property type="protein sequence ID" value="KAL3422809.1"/>
    <property type="molecule type" value="Genomic_DNA"/>
</dbReference>
<evidence type="ECO:0000256" key="4">
    <source>
        <dbReference type="PROSITE-ProRule" id="PRU00508"/>
    </source>
</evidence>